<dbReference type="Gene3D" id="1.10.287.1260">
    <property type="match status" value="1"/>
</dbReference>
<comment type="caution">
    <text evidence="8">The sequence shown here is derived from an EMBL/GenBank/DDBJ whole genome shotgun (WGS) entry which is preliminary data.</text>
</comment>
<dbReference type="InterPro" id="IPR006685">
    <property type="entry name" value="MscS_channel_2nd"/>
</dbReference>
<dbReference type="Gene3D" id="2.30.30.60">
    <property type="match status" value="1"/>
</dbReference>
<evidence type="ECO:0000313" key="8">
    <source>
        <dbReference type="EMBL" id="MBB5986118.1"/>
    </source>
</evidence>
<keyword evidence="9" id="KW-1185">Reference proteome</keyword>
<evidence type="ECO:0000256" key="1">
    <source>
        <dbReference type="ARBA" id="ARBA00004370"/>
    </source>
</evidence>
<feature type="region of interest" description="Disordered" evidence="5">
    <location>
        <begin position="354"/>
        <end position="396"/>
    </location>
</feature>
<evidence type="ECO:0000256" key="6">
    <source>
        <dbReference type="SAM" id="Phobius"/>
    </source>
</evidence>
<protein>
    <submittedName>
        <fullName evidence="8">Small-conductance mechanosensitive channel</fullName>
    </submittedName>
</protein>
<evidence type="ECO:0000313" key="9">
    <source>
        <dbReference type="Proteomes" id="UP001138540"/>
    </source>
</evidence>
<feature type="compositionally biased region" description="Gly residues" evidence="5">
    <location>
        <begin position="368"/>
        <end position="383"/>
    </location>
</feature>
<feature type="transmembrane region" description="Helical" evidence="6">
    <location>
        <begin position="135"/>
        <end position="156"/>
    </location>
</feature>
<feature type="transmembrane region" description="Helical" evidence="6">
    <location>
        <begin position="12"/>
        <end position="33"/>
    </location>
</feature>
<accession>A0ABR6NFQ8</accession>
<comment type="subcellular location">
    <subcellularLocation>
        <location evidence="1">Membrane</location>
    </subcellularLocation>
</comment>
<keyword evidence="2 6" id="KW-0812">Transmembrane</keyword>
<proteinExistence type="predicted"/>
<keyword evidence="3 6" id="KW-1133">Transmembrane helix</keyword>
<reference evidence="8 9" key="1">
    <citation type="submission" date="2020-08" db="EMBL/GenBank/DDBJ databases">
        <title>Exploring microbial biodiversity for novel pathways involved in the catabolism of aromatic compounds derived from lignin.</title>
        <authorList>
            <person name="Elkins J."/>
        </authorList>
    </citation>
    <scope>NUCLEOTIDE SEQUENCE [LARGE SCALE GENOMIC DNA]</scope>
    <source>
        <strain evidence="8 9">B1D3A</strain>
    </source>
</reference>
<dbReference type="PANTHER" id="PTHR30566">
    <property type="entry name" value="YNAI-RELATED MECHANOSENSITIVE ION CHANNEL"/>
    <property type="match status" value="1"/>
</dbReference>
<dbReference type="InterPro" id="IPR023408">
    <property type="entry name" value="MscS_beta-dom_sf"/>
</dbReference>
<dbReference type="RefSeq" id="WP_184153330.1">
    <property type="nucleotide sequence ID" value="NZ_JACHKA010000001.1"/>
</dbReference>
<gene>
    <name evidence="8" type="ORF">HNP60_002092</name>
</gene>
<dbReference type="PANTHER" id="PTHR30566:SF25">
    <property type="entry name" value="INNER MEMBRANE PROTEIN"/>
    <property type="match status" value="1"/>
</dbReference>
<evidence type="ECO:0000256" key="5">
    <source>
        <dbReference type="SAM" id="MobiDB-lite"/>
    </source>
</evidence>
<evidence type="ECO:0000259" key="7">
    <source>
        <dbReference type="Pfam" id="PF00924"/>
    </source>
</evidence>
<dbReference type="EMBL" id="JACHKA010000001">
    <property type="protein sequence ID" value="MBB5986118.1"/>
    <property type="molecule type" value="Genomic_DNA"/>
</dbReference>
<sequence length="396" mass="42712">MDRAMAGLPGWLASLIVAGAAIIVALTLHWLAVQIVRRASARSVSSIDDNLLLRLRQPSRWLFVAIALSLVQPALALDEGGLRLWTRLSGLLVPALIGWLAIAVLGVVFDIIQARADIDVADNLRARRRRTRSGILYRIAIFIVLLVTFCMMLMSIPSVRSIGVTLIASAGLAGLAVGAAAQPALKNLIAGIQMAFTEPIRIDDVVIIEGEWGRIEEIRLTYVVVKVWDERRLVVPVSKFLEDSFQNWTRQTSQLLGSVFWYLDPATDISRLREKVGEIITAHPLWDGRFWNMQVTDTKPEAMEVRALMTAADASKAFDLRCDVREGLLAFIRDAMPDALVQYRGRVAMVGGAGEGGANRGGPDRGGPDLGSSDTGGGIGGAGSIPATSRGEGAAV</sequence>
<evidence type="ECO:0000256" key="3">
    <source>
        <dbReference type="ARBA" id="ARBA00022989"/>
    </source>
</evidence>
<dbReference type="InterPro" id="IPR010920">
    <property type="entry name" value="LSM_dom_sf"/>
</dbReference>
<evidence type="ECO:0000256" key="4">
    <source>
        <dbReference type="ARBA" id="ARBA00023136"/>
    </source>
</evidence>
<evidence type="ECO:0000256" key="2">
    <source>
        <dbReference type="ARBA" id="ARBA00022692"/>
    </source>
</evidence>
<feature type="transmembrane region" description="Helical" evidence="6">
    <location>
        <begin position="89"/>
        <end position="114"/>
    </location>
</feature>
<dbReference type="Pfam" id="PF00924">
    <property type="entry name" value="MS_channel_2nd"/>
    <property type="match status" value="1"/>
</dbReference>
<feature type="domain" description="Mechanosensitive ion channel MscS" evidence="7">
    <location>
        <begin position="185"/>
        <end position="250"/>
    </location>
</feature>
<name>A0ABR6NFQ8_9SPHN</name>
<feature type="transmembrane region" description="Helical" evidence="6">
    <location>
        <begin position="61"/>
        <end position="77"/>
    </location>
</feature>
<keyword evidence="4 6" id="KW-0472">Membrane</keyword>
<dbReference type="SUPFAM" id="SSF50182">
    <property type="entry name" value="Sm-like ribonucleoproteins"/>
    <property type="match status" value="1"/>
</dbReference>
<organism evidence="8 9">
    <name type="scientific">Sphingobium lignivorans</name>
    <dbReference type="NCBI Taxonomy" id="2735886"/>
    <lineage>
        <taxon>Bacteria</taxon>
        <taxon>Pseudomonadati</taxon>
        <taxon>Pseudomonadota</taxon>
        <taxon>Alphaproteobacteria</taxon>
        <taxon>Sphingomonadales</taxon>
        <taxon>Sphingomonadaceae</taxon>
        <taxon>Sphingobium</taxon>
    </lineage>
</organism>
<dbReference type="Proteomes" id="UP001138540">
    <property type="component" value="Unassembled WGS sequence"/>
</dbReference>